<accession>A0A0F9AVS4</accession>
<proteinExistence type="predicted"/>
<feature type="region of interest" description="Disordered" evidence="1">
    <location>
        <begin position="69"/>
        <end position="90"/>
    </location>
</feature>
<name>A0A0F9AVS4_9ZZZZ</name>
<evidence type="ECO:0000256" key="1">
    <source>
        <dbReference type="SAM" id="MobiDB-lite"/>
    </source>
</evidence>
<gene>
    <name evidence="2" type="ORF">LCGC14_2802520</name>
</gene>
<protein>
    <submittedName>
        <fullName evidence="2">Uncharacterized protein</fullName>
    </submittedName>
</protein>
<evidence type="ECO:0000313" key="2">
    <source>
        <dbReference type="EMBL" id="KKK82524.1"/>
    </source>
</evidence>
<dbReference type="EMBL" id="LAZR01052633">
    <property type="protein sequence ID" value="KKK82524.1"/>
    <property type="molecule type" value="Genomic_DNA"/>
</dbReference>
<sequence>MKTHIYNIVLGILLLILVVSFVSKNVADQHDAAVLEVGEIHELSEKLHILWAKQPKLVGHHADRGRAVRRLPVLHQQQPRPHGREPCARR</sequence>
<organism evidence="2">
    <name type="scientific">marine sediment metagenome</name>
    <dbReference type="NCBI Taxonomy" id="412755"/>
    <lineage>
        <taxon>unclassified sequences</taxon>
        <taxon>metagenomes</taxon>
        <taxon>ecological metagenomes</taxon>
    </lineage>
</organism>
<dbReference type="AlphaFoldDB" id="A0A0F9AVS4"/>
<comment type="caution">
    <text evidence="2">The sequence shown here is derived from an EMBL/GenBank/DDBJ whole genome shotgun (WGS) entry which is preliminary data.</text>
</comment>
<reference evidence="2" key="1">
    <citation type="journal article" date="2015" name="Nature">
        <title>Complex archaea that bridge the gap between prokaryotes and eukaryotes.</title>
        <authorList>
            <person name="Spang A."/>
            <person name="Saw J.H."/>
            <person name="Jorgensen S.L."/>
            <person name="Zaremba-Niedzwiedzka K."/>
            <person name="Martijn J."/>
            <person name="Lind A.E."/>
            <person name="van Eijk R."/>
            <person name="Schleper C."/>
            <person name="Guy L."/>
            <person name="Ettema T.J."/>
        </authorList>
    </citation>
    <scope>NUCLEOTIDE SEQUENCE</scope>
</reference>